<protein>
    <recommendedName>
        <fullName evidence="5">Integral membrane protein</fullName>
    </recommendedName>
</protein>
<organism evidence="3 4">
    <name type="scientific">Candidatus Protofrankia datiscae</name>
    <dbReference type="NCBI Taxonomy" id="2716812"/>
    <lineage>
        <taxon>Bacteria</taxon>
        <taxon>Bacillati</taxon>
        <taxon>Actinomycetota</taxon>
        <taxon>Actinomycetes</taxon>
        <taxon>Frankiales</taxon>
        <taxon>Frankiaceae</taxon>
        <taxon>Protofrankia</taxon>
    </lineage>
</organism>
<feature type="compositionally biased region" description="Polar residues" evidence="1">
    <location>
        <begin position="1"/>
        <end position="10"/>
    </location>
</feature>
<name>F8AVU2_9ACTN</name>
<accession>F8AVU2</accession>
<gene>
    <name evidence="3" type="ordered locus">FsymDg_0765</name>
</gene>
<evidence type="ECO:0000313" key="3">
    <source>
        <dbReference type="EMBL" id="AEH08280.1"/>
    </source>
</evidence>
<proteinExistence type="predicted"/>
<sequence>MAEMRSSNPVFSRRGFAGRSTPSSGYYGPGAPGGYAPPGGGAPPTPTPEQLAGLYRAPSGLTVDDVVVHTLGLFAVMAVTGAVGWAIAPTTPAVGFTAMFAALALSLVISFGRRLRPALIVLFAALEGLFVGAVSRFYEDAFHGIVLQALLGTAVVFVAMLVAYRSRRLRATERMARVVYGSLLGVVMLGLTDLVIRAVSGSHLPIINDASPLGILFSLAVLVVASLQFILDFDYIERAIAAGAPRSEAWRAGFGLLVGFVWVYLEMLRLLSKLRA</sequence>
<evidence type="ECO:0000313" key="4">
    <source>
        <dbReference type="Proteomes" id="UP000001549"/>
    </source>
</evidence>
<reference evidence="3 4" key="1">
    <citation type="submission" date="2011-05" db="EMBL/GenBank/DDBJ databases">
        <title>Complete sequence of chromosome of Frankia symbiont of Datisca glomerata.</title>
        <authorList>
            <consortium name="US DOE Joint Genome Institute"/>
            <person name="Lucas S."/>
            <person name="Han J."/>
            <person name="Lapidus A."/>
            <person name="Cheng J.-F."/>
            <person name="Goodwin L."/>
            <person name="Pitluck S."/>
            <person name="Peters L."/>
            <person name="Mikhailova N."/>
            <person name="Chertkov O."/>
            <person name="Teshima H."/>
            <person name="Han C."/>
            <person name="Tapia R."/>
            <person name="Land M."/>
            <person name="Hauser L."/>
            <person name="Kyrpides N."/>
            <person name="Ivanova N."/>
            <person name="Pagani I."/>
            <person name="Berry A."/>
            <person name="Pawlowski K."/>
            <person name="Persson T."/>
            <person name="Vanden Heuvel B."/>
            <person name="Benson D."/>
            <person name="Woyke T."/>
        </authorList>
    </citation>
    <scope>NUCLEOTIDE SEQUENCE [LARGE SCALE GENOMIC DNA]</scope>
    <source>
        <strain evidence="4">4085684</strain>
    </source>
</reference>
<feature type="transmembrane region" description="Helical" evidence="2">
    <location>
        <begin position="66"/>
        <end position="87"/>
    </location>
</feature>
<evidence type="ECO:0000256" key="1">
    <source>
        <dbReference type="SAM" id="MobiDB-lite"/>
    </source>
</evidence>
<feature type="region of interest" description="Disordered" evidence="1">
    <location>
        <begin position="1"/>
        <end position="49"/>
    </location>
</feature>
<evidence type="ECO:0008006" key="5">
    <source>
        <dbReference type="Google" id="ProtNLM"/>
    </source>
</evidence>
<feature type="transmembrane region" description="Helical" evidence="2">
    <location>
        <begin position="118"/>
        <end position="138"/>
    </location>
</feature>
<dbReference type="PANTHER" id="PTHR41282:SF1">
    <property type="entry name" value="CONSERVED TRANSMEMBRANE PROTEIN-RELATED"/>
    <property type="match status" value="1"/>
</dbReference>
<feature type="transmembrane region" description="Helical" evidence="2">
    <location>
        <begin position="144"/>
        <end position="166"/>
    </location>
</feature>
<dbReference type="Pfam" id="PF12811">
    <property type="entry name" value="BaxI_1"/>
    <property type="match status" value="1"/>
</dbReference>
<dbReference type="PIRSF" id="PIRSF009160">
    <property type="entry name" value="UCP009160"/>
    <property type="match status" value="1"/>
</dbReference>
<keyword evidence="2" id="KW-0472">Membrane</keyword>
<keyword evidence="2" id="KW-0812">Transmembrane</keyword>
<dbReference type="AlphaFoldDB" id="F8AVU2"/>
<feature type="transmembrane region" description="Helical" evidence="2">
    <location>
        <begin position="252"/>
        <end position="271"/>
    </location>
</feature>
<feature type="transmembrane region" description="Helical" evidence="2">
    <location>
        <begin position="178"/>
        <end position="199"/>
    </location>
</feature>
<dbReference type="Proteomes" id="UP000001549">
    <property type="component" value="Chromosome"/>
</dbReference>
<feature type="transmembrane region" description="Helical" evidence="2">
    <location>
        <begin position="93"/>
        <end position="111"/>
    </location>
</feature>
<dbReference type="InterPro" id="IPR010539">
    <property type="entry name" value="BaxI_1-like"/>
</dbReference>
<dbReference type="HOGENOM" id="CLU_074030_0_0_11"/>
<keyword evidence="2" id="KW-1133">Transmembrane helix</keyword>
<keyword evidence="4" id="KW-1185">Reference proteome</keyword>
<dbReference type="KEGG" id="fsy:FsymDg_0765"/>
<evidence type="ECO:0000256" key="2">
    <source>
        <dbReference type="SAM" id="Phobius"/>
    </source>
</evidence>
<feature type="compositionally biased region" description="Gly residues" evidence="1">
    <location>
        <begin position="27"/>
        <end position="39"/>
    </location>
</feature>
<dbReference type="eggNOG" id="COG4760">
    <property type="taxonomic scope" value="Bacteria"/>
</dbReference>
<dbReference type="RefSeq" id="WP_013872260.1">
    <property type="nucleotide sequence ID" value="NC_015656.1"/>
</dbReference>
<dbReference type="EMBL" id="CP002801">
    <property type="protein sequence ID" value="AEH08280.1"/>
    <property type="molecule type" value="Genomic_DNA"/>
</dbReference>
<feature type="transmembrane region" description="Helical" evidence="2">
    <location>
        <begin position="211"/>
        <end position="231"/>
    </location>
</feature>
<dbReference type="PANTHER" id="PTHR41282">
    <property type="entry name" value="CONSERVED TRANSMEMBRANE PROTEIN-RELATED"/>
    <property type="match status" value="1"/>
</dbReference>